<evidence type="ECO:0000256" key="1">
    <source>
        <dbReference type="SAM" id="MobiDB-lite"/>
    </source>
</evidence>
<evidence type="ECO:0000313" key="3">
    <source>
        <dbReference type="EMBL" id="QEL13544.1"/>
    </source>
</evidence>
<keyword evidence="3" id="KW-0121">Carboxypeptidase</keyword>
<evidence type="ECO:0000256" key="2">
    <source>
        <dbReference type="SAM" id="SignalP"/>
    </source>
</evidence>
<dbReference type="AlphaFoldDB" id="A0A5C1A8R3"/>
<name>A0A5C1A8R3_9BACT</name>
<reference evidence="4" key="1">
    <citation type="submission" date="2019-08" db="EMBL/GenBank/DDBJ databases">
        <title>Limnoglobus roseus gen. nov., sp. nov., a novel freshwater planctomycete with a giant genome from the family Gemmataceae.</title>
        <authorList>
            <person name="Kulichevskaya I.S."/>
            <person name="Naumoff D.G."/>
            <person name="Miroshnikov K."/>
            <person name="Ivanova A."/>
            <person name="Philippov D.A."/>
            <person name="Hakobyan A."/>
            <person name="Rijpstra I.C."/>
            <person name="Sinninghe Damste J.S."/>
            <person name="Liesack W."/>
            <person name="Dedysh S.N."/>
        </authorList>
    </citation>
    <scope>NUCLEOTIDE SEQUENCE [LARGE SCALE GENOMIC DNA]</scope>
    <source>
        <strain evidence="4">PX52</strain>
    </source>
</reference>
<evidence type="ECO:0000313" key="4">
    <source>
        <dbReference type="Proteomes" id="UP000324974"/>
    </source>
</evidence>
<accession>A0A5C1A8R3</accession>
<protein>
    <submittedName>
        <fullName evidence="3">Carboxypeptidase regulatory-like domain-containing protein</fullName>
    </submittedName>
</protein>
<dbReference type="Proteomes" id="UP000324974">
    <property type="component" value="Chromosome"/>
</dbReference>
<organism evidence="3 4">
    <name type="scientific">Limnoglobus roseus</name>
    <dbReference type="NCBI Taxonomy" id="2598579"/>
    <lineage>
        <taxon>Bacteria</taxon>
        <taxon>Pseudomonadati</taxon>
        <taxon>Planctomycetota</taxon>
        <taxon>Planctomycetia</taxon>
        <taxon>Gemmatales</taxon>
        <taxon>Gemmataceae</taxon>
        <taxon>Limnoglobus</taxon>
    </lineage>
</organism>
<feature type="region of interest" description="Disordered" evidence="1">
    <location>
        <begin position="82"/>
        <end position="158"/>
    </location>
</feature>
<feature type="chain" id="PRO_5023029883" evidence="2">
    <location>
        <begin position="21"/>
        <end position="158"/>
    </location>
</feature>
<dbReference type="EMBL" id="CP042425">
    <property type="protein sequence ID" value="QEL13544.1"/>
    <property type="molecule type" value="Genomic_DNA"/>
</dbReference>
<keyword evidence="2" id="KW-0732">Signal</keyword>
<dbReference type="GO" id="GO:0004180">
    <property type="term" value="F:carboxypeptidase activity"/>
    <property type="evidence" value="ECO:0007669"/>
    <property type="project" value="UniProtKB-KW"/>
</dbReference>
<keyword evidence="3" id="KW-0645">Protease</keyword>
<proteinExistence type="predicted"/>
<dbReference type="PROSITE" id="PS51257">
    <property type="entry name" value="PROKAR_LIPOPROTEIN"/>
    <property type="match status" value="1"/>
</dbReference>
<sequence length="158" mass="16000">MKFFPRTGLTTLLAAVAALTAGCGKTETRVTGKVSFQNAPLTRGTVILVDATGVYHQGAIDAGGNFTIESVALGPAKIGVTVPKVPKPAEAKTPAGGKSREKKPVVLEGVSPQKAPDPPAAHPPEAAGPQLPAAVNDPTTSGITRDIKPGEPLDIAIP</sequence>
<keyword evidence="3" id="KW-0378">Hydrolase</keyword>
<gene>
    <name evidence="3" type="ORF">PX52LOC_00402</name>
</gene>
<keyword evidence="4" id="KW-1185">Reference proteome</keyword>
<dbReference type="KEGG" id="lrs:PX52LOC_00402"/>
<dbReference type="RefSeq" id="WP_149108508.1">
    <property type="nucleotide sequence ID" value="NZ_CP042425.1"/>
</dbReference>
<feature type="signal peptide" evidence="2">
    <location>
        <begin position="1"/>
        <end position="20"/>
    </location>
</feature>